<dbReference type="ExpressionAtlas" id="A0A5S9XQV2">
    <property type="expression patterns" value="baseline"/>
</dbReference>
<dbReference type="EMBL" id="CACSHJ010000095">
    <property type="protein sequence ID" value="CAA0394398.1"/>
    <property type="molecule type" value="Genomic_DNA"/>
</dbReference>
<organism evidence="9 10">
    <name type="scientific">Arabidopsis thaliana</name>
    <name type="common">Mouse-ear cress</name>
    <dbReference type="NCBI Taxonomy" id="3702"/>
    <lineage>
        <taxon>Eukaryota</taxon>
        <taxon>Viridiplantae</taxon>
        <taxon>Streptophyta</taxon>
        <taxon>Embryophyta</taxon>
        <taxon>Tracheophyta</taxon>
        <taxon>Spermatophyta</taxon>
        <taxon>Magnoliopsida</taxon>
        <taxon>eudicotyledons</taxon>
        <taxon>Gunneridae</taxon>
        <taxon>Pentapetalae</taxon>
        <taxon>rosids</taxon>
        <taxon>malvids</taxon>
        <taxon>Brassicales</taxon>
        <taxon>Brassicaceae</taxon>
        <taxon>Camelineae</taxon>
        <taxon>Arabidopsis</taxon>
    </lineage>
</organism>
<evidence type="ECO:0000256" key="3">
    <source>
        <dbReference type="ARBA" id="ARBA00022525"/>
    </source>
</evidence>
<accession>A0A5S9XQV2</accession>
<keyword evidence="6" id="KW-0732">Signal</keyword>
<keyword evidence="7" id="KW-0611">Plant defense</keyword>
<evidence type="ECO:0000256" key="2">
    <source>
        <dbReference type="ARBA" id="ARBA00006722"/>
    </source>
</evidence>
<evidence type="ECO:0000313" key="10">
    <source>
        <dbReference type="Proteomes" id="UP000434276"/>
    </source>
</evidence>
<evidence type="ECO:0000256" key="5">
    <source>
        <dbReference type="ARBA" id="ARBA00022577"/>
    </source>
</evidence>
<name>A0A5S9XQV2_ARATH</name>
<evidence type="ECO:0000256" key="1">
    <source>
        <dbReference type="ARBA" id="ARBA00004613"/>
    </source>
</evidence>
<dbReference type="Pfam" id="PF07333">
    <property type="entry name" value="SLR1-BP"/>
    <property type="match status" value="1"/>
</dbReference>
<evidence type="ECO:0000256" key="7">
    <source>
        <dbReference type="ARBA" id="ARBA00022821"/>
    </source>
</evidence>
<sequence length="85" mass="9582">MKKSFLFTFTVLTIFTILVIGVAPAKLTTCSRFLSQKPGKCVKEDCDRMCKQKWPGKYTVGHCYGQFKDAKRCLCSVCGPDRQPP</sequence>
<dbReference type="GO" id="GO:0050832">
    <property type="term" value="P:defense response to fungus"/>
    <property type="evidence" value="ECO:0007669"/>
    <property type="project" value="UniProtKB-KW"/>
</dbReference>
<dbReference type="AlphaFoldDB" id="A0A5S9XQV2"/>
<keyword evidence="3" id="KW-0964">Secreted</keyword>
<gene>
    <name evidence="9" type="ORF">C24_LOCUS17478</name>
</gene>
<evidence type="ECO:0000313" key="9">
    <source>
        <dbReference type="EMBL" id="CAA0394398.1"/>
    </source>
</evidence>
<comment type="subcellular location">
    <subcellularLocation>
        <location evidence="1">Secreted</location>
    </subcellularLocation>
</comment>
<keyword evidence="8" id="KW-1015">Disulfide bond</keyword>
<dbReference type="InterPro" id="IPR010851">
    <property type="entry name" value="DEFL"/>
</dbReference>
<evidence type="ECO:0000256" key="4">
    <source>
        <dbReference type="ARBA" id="ARBA00022529"/>
    </source>
</evidence>
<dbReference type="GO" id="GO:0031640">
    <property type="term" value="P:killing of cells of another organism"/>
    <property type="evidence" value="ECO:0007669"/>
    <property type="project" value="UniProtKB-KW"/>
</dbReference>
<dbReference type="PANTHER" id="PTHR34783:SF1">
    <property type="entry name" value="DEFENSIN-LIKE PROTEIN 144-RELATED"/>
    <property type="match status" value="1"/>
</dbReference>
<evidence type="ECO:0000256" key="6">
    <source>
        <dbReference type="ARBA" id="ARBA00022729"/>
    </source>
</evidence>
<keyword evidence="4" id="KW-0929">Antimicrobial</keyword>
<comment type="similarity">
    <text evidence="2">Belongs to the DEFL family.</text>
</comment>
<dbReference type="Proteomes" id="UP000434276">
    <property type="component" value="Unassembled WGS sequence"/>
</dbReference>
<protein>
    <submittedName>
        <fullName evidence="9">Uncharacterized protein</fullName>
    </submittedName>
</protein>
<keyword evidence="5" id="KW-0295">Fungicide</keyword>
<reference evidence="9 10" key="1">
    <citation type="submission" date="2019-12" db="EMBL/GenBank/DDBJ databases">
        <authorList>
            <person name="Jiao W.-B."/>
            <person name="Schneeberger K."/>
        </authorList>
    </citation>
    <scope>NUCLEOTIDE SEQUENCE [LARGE SCALE GENOMIC DNA]</scope>
    <source>
        <strain evidence="10">cv. C24</strain>
    </source>
</reference>
<dbReference type="PANTHER" id="PTHR34783">
    <property type="entry name" value="DEFENSIN-LIKE PROTEIN 144-RELATED"/>
    <property type="match status" value="1"/>
</dbReference>
<evidence type="ECO:0000256" key="8">
    <source>
        <dbReference type="ARBA" id="ARBA00023157"/>
    </source>
</evidence>
<dbReference type="OrthoDB" id="1112534at2759"/>
<dbReference type="GO" id="GO:0005576">
    <property type="term" value="C:extracellular region"/>
    <property type="evidence" value="ECO:0007669"/>
    <property type="project" value="UniProtKB-SubCell"/>
</dbReference>
<proteinExistence type="inferred from homology"/>